<dbReference type="InterPro" id="IPR016024">
    <property type="entry name" value="ARM-type_fold"/>
</dbReference>
<organism evidence="1 2">
    <name type="scientific">Reticulibacter mediterranei</name>
    <dbReference type="NCBI Taxonomy" id="2778369"/>
    <lineage>
        <taxon>Bacteria</taxon>
        <taxon>Bacillati</taxon>
        <taxon>Chloroflexota</taxon>
        <taxon>Ktedonobacteria</taxon>
        <taxon>Ktedonobacterales</taxon>
        <taxon>Reticulibacteraceae</taxon>
        <taxon>Reticulibacter</taxon>
    </lineage>
</organism>
<sequence>MEITSCLSIFLYQYGQLLLHPQRQRHLLLPYLMPACSDFATSSNQDLIGFAAERWDEWYGFPEEEARAHMESHLASGNALLLLDALDEAVAGGTDEMARSSYSHVLEAIQRVATRYREISIVITARKAGYYRNAHISGFTELEVLEFRPEEINEFVDNWFTYHPAPSKYATASELKAQLAQNTRIQSLAANPLLLCLIVMVYESHQDLPVKRSSIYKDCIDTLLYRWDTSRDIRRRRKFKIEHKQQLLIEIAWHFHRQGKRYFPEDELLQVIADFLPTVDHLAEEKRAILNEIEEENGLLKEQARGWHGFLHLTLQEYLVAQHLVGRGADGLDELLKHCGDPWWEEVMLLYAGSVSDASPLLRSLLKREKQDWPWEDIFHTFLLWAGQCLTTKPRLVQRELRDEIIGRLFALLMRNDSPYVLCKQIVRTLLELGDSDVKEKILLLIKDKQNDGEVRRSFAQALGELREKSVVPDLLALLKDKREDREVRQAIARALGELGEKTIAPELLVVLKDKRNDSEVRQSIAEALGKLGEKTVMPDLLVVLKDKRNSRYLRQFITIALITLEQKEKYTSLSLPPAE</sequence>
<dbReference type="SMART" id="SM00567">
    <property type="entry name" value="EZ_HEAT"/>
    <property type="match status" value="3"/>
</dbReference>
<dbReference type="SUPFAM" id="SSF48371">
    <property type="entry name" value="ARM repeat"/>
    <property type="match status" value="1"/>
</dbReference>
<dbReference type="Pfam" id="PF03130">
    <property type="entry name" value="HEAT_PBS"/>
    <property type="match status" value="1"/>
</dbReference>
<dbReference type="InterPro" id="IPR021133">
    <property type="entry name" value="HEAT_type_2"/>
</dbReference>
<dbReference type="AlphaFoldDB" id="A0A8J3IWT4"/>
<reference evidence="1" key="1">
    <citation type="submission" date="2020-10" db="EMBL/GenBank/DDBJ databases">
        <title>Taxonomic study of unclassified bacteria belonging to the class Ktedonobacteria.</title>
        <authorList>
            <person name="Yabe S."/>
            <person name="Wang C.M."/>
            <person name="Zheng Y."/>
            <person name="Sakai Y."/>
            <person name="Cavaletti L."/>
            <person name="Monciardini P."/>
            <person name="Donadio S."/>
        </authorList>
    </citation>
    <scope>NUCLEOTIDE SEQUENCE</scope>
    <source>
        <strain evidence="1">ID150040</strain>
    </source>
</reference>
<dbReference type="PROSITE" id="PS50077">
    <property type="entry name" value="HEAT_REPEAT"/>
    <property type="match status" value="1"/>
</dbReference>
<dbReference type="PANTHER" id="PTHR46844:SF1">
    <property type="entry name" value="SLR5058 PROTEIN"/>
    <property type="match status" value="1"/>
</dbReference>
<dbReference type="Pfam" id="PF13646">
    <property type="entry name" value="HEAT_2"/>
    <property type="match status" value="1"/>
</dbReference>
<dbReference type="InterPro" id="IPR004155">
    <property type="entry name" value="PBS_lyase_HEAT"/>
</dbReference>
<evidence type="ECO:0000313" key="1">
    <source>
        <dbReference type="EMBL" id="GHO99319.1"/>
    </source>
</evidence>
<dbReference type="Gene3D" id="1.25.10.10">
    <property type="entry name" value="Leucine-rich Repeat Variant"/>
    <property type="match status" value="1"/>
</dbReference>
<dbReference type="PANTHER" id="PTHR46844">
    <property type="entry name" value="SLR5058 PROTEIN"/>
    <property type="match status" value="1"/>
</dbReference>
<dbReference type="EMBL" id="BNJK01000002">
    <property type="protein sequence ID" value="GHO99319.1"/>
    <property type="molecule type" value="Genomic_DNA"/>
</dbReference>
<gene>
    <name evidence="1" type="ORF">KSF_093670</name>
</gene>
<name>A0A8J3IWT4_9CHLR</name>
<keyword evidence="2" id="KW-1185">Reference proteome</keyword>
<dbReference type="Proteomes" id="UP000597444">
    <property type="component" value="Unassembled WGS sequence"/>
</dbReference>
<accession>A0A8J3IWT4</accession>
<protein>
    <recommendedName>
        <fullName evidence="3">NACHT domain-containing protein</fullName>
    </recommendedName>
</protein>
<evidence type="ECO:0000313" key="2">
    <source>
        <dbReference type="Proteomes" id="UP000597444"/>
    </source>
</evidence>
<proteinExistence type="predicted"/>
<dbReference type="InterPro" id="IPR011989">
    <property type="entry name" value="ARM-like"/>
</dbReference>
<evidence type="ECO:0008006" key="3">
    <source>
        <dbReference type="Google" id="ProtNLM"/>
    </source>
</evidence>
<dbReference type="RefSeq" id="WP_220209966.1">
    <property type="nucleotide sequence ID" value="NZ_BNJK01000002.1"/>
</dbReference>
<comment type="caution">
    <text evidence="1">The sequence shown here is derived from an EMBL/GenBank/DDBJ whole genome shotgun (WGS) entry which is preliminary data.</text>
</comment>